<evidence type="ECO:0000313" key="2">
    <source>
        <dbReference type="Proteomes" id="UP000198988"/>
    </source>
</evidence>
<dbReference type="EMBL" id="CDSC02000043">
    <property type="protein sequence ID" value="SEH61367.1"/>
    <property type="molecule type" value="Genomic_DNA"/>
</dbReference>
<name>A0A1H6JPX9_9GAMM</name>
<organism evidence="1 2">
    <name type="scientific">Bathymodiolus azoricus thioautotrophic gill symbiont</name>
    <dbReference type="NCBI Taxonomy" id="235205"/>
    <lineage>
        <taxon>Bacteria</taxon>
        <taxon>Pseudomonadati</taxon>
        <taxon>Pseudomonadota</taxon>
        <taxon>Gammaproteobacteria</taxon>
        <taxon>sulfur-oxidizing symbionts</taxon>
    </lineage>
</organism>
<proteinExistence type="predicted"/>
<dbReference type="AlphaFoldDB" id="A0A1H6JPX9"/>
<gene>
    <name evidence="1" type="ORF">BAZSYMA_ACONTIG00623_4</name>
</gene>
<evidence type="ECO:0000313" key="1">
    <source>
        <dbReference type="EMBL" id="SEH61367.1"/>
    </source>
</evidence>
<protein>
    <submittedName>
        <fullName evidence="1">Uncharacterized protein</fullName>
    </submittedName>
</protein>
<reference evidence="2" key="1">
    <citation type="submission" date="2016-06" db="EMBL/GenBank/DDBJ databases">
        <authorList>
            <person name="Petersen J."/>
            <person name="Sayavedra L."/>
        </authorList>
    </citation>
    <scope>NUCLEOTIDE SEQUENCE [LARGE SCALE GENOMIC DNA]</scope>
    <source>
        <strain evidence="2">BazSymA</strain>
    </source>
</reference>
<accession>A0A1H6JPX9</accession>
<dbReference type="Proteomes" id="UP000198988">
    <property type="component" value="Unassembled WGS sequence"/>
</dbReference>
<sequence length="34" mass="3787">MEFEKMAGDSHYFFVLAKTGLIFCKIPKVFCGAG</sequence>